<evidence type="ECO:0000313" key="3">
    <source>
        <dbReference type="Proteomes" id="UP001224775"/>
    </source>
</evidence>
<protein>
    <submittedName>
        <fullName evidence="2">Uncharacterized protein</fullName>
    </submittedName>
</protein>
<evidence type="ECO:0000256" key="1">
    <source>
        <dbReference type="SAM" id="MobiDB-lite"/>
    </source>
</evidence>
<dbReference type="Proteomes" id="UP001224775">
    <property type="component" value="Unassembled WGS sequence"/>
</dbReference>
<dbReference type="PANTHER" id="PTHR11439:SF483">
    <property type="entry name" value="PEPTIDE SYNTHASE GLIP-LIKE, PUTATIVE (AFU_ORTHOLOGUE AFUA_3G12920)-RELATED"/>
    <property type="match status" value="1"/>
</dbReference>
<gene>
    <name evidence="2" type="ORF">QTG54_010964</name>
</gene>
<sequence length="429" mass="48730">MQAKCRQEQRQSVTSALGGFYREAYEEAFQYSPVIFDWSPTFNHYEWWSPRAEETYTSESYVNPTSDFYIEPEFIDGELAYEVPPLNDEWLTEQEAREKESRLQDQLLRDKQRKARYEAKFCPATPTADSNTTVKFNDAIKAPPTTNDDVYADDIPPDLASEAEGDDGDEDADIANEGDDGDEDADIANEGDERVVDIPGNGDTRVWNTRRRHTTNWKNRYGGDYAKRSHELALLRIGKYLKATRTKGIVIKPTGGLLNINAYPDADFAGLYGHENDTDSACVKSRTGFVILAANCPISWKSTLQTKTALSTMEAEISALAHCMKELVGIMDLAKLFSEYYGLEEVKTKVNITIHEDNSSALELANTIPPEYTSRSKFYHIETIWFREQIVTRGIEVVKIETTEQLGDIFTKGLTKEVFEYLRKKLCGW</sequence>
<feature type="region of interest" description="Disordered" evidence="1">
    <location>
        <begin position="139"/>
        <end position="202"/>
    </location>
</feature>
<accession>A0AAD8Y3C6</accession>
<proteinExistence type="predicted"/>
<evidence type="ECO:0000313" key="2">
    <source>
        <dbReference type="EMBL" id="KAK1738295.1"/>
    </source>
</evidence>
<organism evidence="2 3">
    <name type="scientific">Skeletonema marinoi</name>
    <dbReference type="NCBI Taxonomy" id="267567"/>
    <lineage>
        <taxon>Eukaryota</taxon>
        <taxon>Sar</taxon>
        <taxon>Stramenopiles</taxon>
        <taxon>Ochrophyta</taxon>
        <taxon>Bacillariophyta</taxon>
        <taxon>Coscinodiscophyceae</taxon>
        <taxon>Thalassiosirophycidae</taxon>
        <taxon>Thalassiosirales</taxon>
        <taxon>Skeletonemataceae</taxon>
        <taxon>Skeletonema</taxon>
        <taxon>Skeletonema marinoi-dohrnii complex</taxon>
    </lineage>
</organism>
<name>A0AAD8Y3C6_9STRA</name>
<feature type="compositionally biased region" description="Acidic residues" evidence="1">
    <location>
        <begin position="150"/>
        <end position="190"/>
    </location>
</feature>
<dbReference type="AlphaFoldDB" id="A0AAD8Y3C6"/>
<comment type="caution">
    <text evidence="2">The sequence shown here is derived from an EMBL/GenBank/DDBJ whole genome shotgun (WGS) entry which is preliminary data.</text>
</comment>
<dbReference type="PANTHER" id="PTHR11439">
    <property type="entry name" value="GAG-POL-RELATED RETROTRANSPOSON"/>
    <property type="match status" value="1"/>
</dbReference>
<keyword evidence="3" id="KW-1185">Reference proteome</keyword>
<reference evidence="2" key="1">
    <citation type="submission" date="2023-06" db="EMBL/GenBank/DDBJ databases">
        <title>Survivors Of The Sea: Transcriptome response of Skeletonema marinoi to long-term dormancy.</title>
        <authorList>
            <person name="Pinder M.I.M."/>
            <person name="Kourtchenko O."/>
            <person name="Robertson E.K."/>
            <person name="Larsson T."/>
            <person name="Maumus F."/>
            <person name="Osuna-Cruz C.M."/>
            <person name="Vancaester E."/>
            <person name="Stenow R."/>
            <person name="Vandepoele K."/>
            <person name="Ploug H."/>
            <person name="Bruchert V."/>
            <person name="Godhe A."/>
            <person name="Topel M."/>
        </authorList>
    </citation>
    <scope>NUCLEOTIDE SEQUENCE</scope>
    <source>
        <strain evidence="2">R05AC</strain>
    </source>
</reference>
<dbReference type="EMBL" id="JATAAI010000021">
    <property type="protein sequence ID" value="KAK1738295.1"/>
    <property type="molecule type" value="Genomic_DNA"/>
</dbReference>
<dbReference type="CDD" id="cd09272">
    <property type="entry name" value="RNase_HI_RT_Ty1"/>
    <property type="match status" value="1"/>
</dbReference>